<proteinExistence type="predicted"/>
<evidence type="ECO:0000313" key="2">
    <source>
        <dbReference type="EMBL" id="KAJ3749992.1"/>
    </source>
</evidence>
<protein>
    <submittedName>
        <fullName evidence="2">Uncharacterized protein</fullName>
    </submittedName>
</protein>
<organism evidence="2 3">
    <name type="scientific">Lentinula detonsa</name>
    <dbReference type="NCBI Taxonomy" id="2804962"/>
    <lineage>
        <taxon>Eukaryota</taxon>
        <taxon>Fungi</taxon>
        <taxon>Dikarya</taxon>
        <taxon>Basidiomycota</taxon>
        <taxon>Agaricomycotina</taxon>
        <taxon>Agaricomycetes</taxon>
        <taxon>Agaricomycetidae</taxon>
        <taxon>Agaricales</taxon>
        <taxon>Marasmiineae</taxon>
        <taxon>Omphalotaceae</taxon>
        <taxon>Lentinula</taxon>
    </lineage>
</organism>
<sequence>MTSNSTELRDIFIRITRAGKISNYIAYALGSLEKNDEKPIVLHTLPSSQNEQETPDAQKDQSNKNLPNPSISLITTPRLISVVEIIKREYLKDLEKRRSTRLVGLHQYNEIGSLEDLAPKDGSVERETDVQRAQRIATALEGKNFPKQQQYPYMRITLSTHELPELVKKGATYQKPLTRTMSKAAKKRAKAHQKKAVQQGDLDAENAETVTP</sequence>
<reference evidence="2 3" key="1">
    <citation type="journal article" date="2023" name="Proc. Natl. Acad. Sci. U.S.A.">
        <title>A global phylogenomic analysis of the shiitake genus Lentinula.</title>
        <authorList>
            <person name="Sierra-Patev S."/>
            <person name="Min B."/>
            <person name="Naranjo-Ortiz M."/>
            <person name="Looney B."/>
            <person name="Konkel Z."/>
            <person name="Slot J.C."/>
            <person name="Sakamoto Y."/>
            <person name="Steenwyk J.L."/>
            <person name="Rokas A."/>
            <person name="Carro J."/>
            <person name="Camarero S."/>
            <person name="Ferreira P."/>
            <person name="Molpeceres G."/>
            <person name="Ruiz-Duenas F.J."/>
            <person name="Serrano A."/>
            <person name="Henrissat B."/>
            <person name="Drula E."/>
            <person name="Hughes K.W."/>
            <person name="Mata J.L."/>
            <person name="Ishikawa N.K."/>
            <person name="Vargas-Isla R."/>
            <person name="Ushijima S."/>
            <person name="Smith C.A."/>
            <person name="Donoghue J."/>
            <person name="Ahrendt S."/>
            <person name="Andreopoulos W."/>
            <person name="He G."/>
            <person name="LaButti K."/>
            <person name="Lipzen A."/>
            <person name="Ng V."/>
            <person name="Riley R."/>
            <person name="Sandor L."/>
            <person name="Barry K."/>
            <person name="Martinez A.T."/>
            <person name="Xiao Y."/>
            <person name="Gibbons J.G."/>
            <person name="Terashima K."/>
            <person name="Grigoriev I.V."/>
            <person name="Hibbett D."/>
        </authorList>
    </citation>
    <scope>NUCLEOTIDE SEQUENCE [LARGE SCALE GENOMIC DNA]</scope>
    <source>
        <strain evidence="2 3">TFB7810</strain>
    </source>
</reference>
<dbReference type="Proteomes" id="UP001142393">
    <property type="component" value="Unassembled WGS sequence"/>
</dbReference>
<dbReference type="EMBL" id="JANVFU010000001">
    <property type="protein sequence ID" value="KAJ3749992.1"/>
    <property type="molecule type" value="Genomic_DNA"/>
</dbReference>
<evidence type="ECO:0000256" key="1">
    <source>
        <dbReference type="SAM" id="MobiDB-lite"/>
    </source>
</evidence>
<feature type="region of interest" description="Disordered" evidence="1">
    <location>
        <begin position="46"/>
        <end position="70"/>
    </location>
</feature>
<gene>
    <name evidence="2" type="ORF">DFH05DRAFT_20718</name>
</gene>
<keyword evidence="3" id="KW-1185">Reference proteome</keyword>
<feature type="region of interest" description="Disordered" evidence="1">
    <location>
        <begin position="177"/>
        <end position="212"/>
    </location>
</feature>
<evidence type="ECO:0000313" key="3">
    <source>
        <dbReference type="Proteomes" id="UP001142393"/>
    </source>
</evidence>
<feature type="compositionally biased region" description="Basic residues" evidence="1">
    <location>
        <begin position="184"/>
        <end position="195"/>
    </location>
</feature>
<comment type="caution">
    <text evidence="2">The sequence shown here is derived from an EMBL/GenBank/DDBJ whole genome shotgun (WGS) entry which is preliminary data.</text>
</comment>
<accession>A0A9W8U2D4</accession>
<dbReference type="AlphaFoldDB" id="A0A9W8U2D4"/>
<name>A0A9W8U2D4_9AGAR</name>